<dbReference type="GO" id="GO:0071555">
    <property type="term" value="P:cell wall organization"/>
    <property type="evidence" value="ECO:0007669"/>
    <property type="project" value="UniProtKB-UniRule"/>
</dbReference>
<dbReference type="GO" id="GO:0016740">
    <property type="term" value="F:transferase activity"/>
    <property type="evidence" value="ECO:0007669"/>
    <property type="project" value="UniProtKB-KW"/>
</dbReference>
<gene>
    <name evidence="9" type="ORF">C4617_01835</name>
</gene>
<evidence type="ECO:0000313" key="10">
    <source>
        <dbReference type="Proteomes" id="UP000240811"/>
    </source>
</evidence>
<comment type="caution">
    <text evidence="9">The sequence shown here is derived from an EMBL/GenBank/DDBJ whole genome shotgun (WGS) entry which is preliminary data.</text>
</comment>
<dbReference type="Proteomes" id="UP000240811">
    <property type="component" value="Unassembled WGS sequence"/>
</dbReference>
<evidence type="ECO:0000313" key="9">
    <source>
        <dbReference type="EMBL" id="PTL86838.1"/>
    </source>
</evidence>
<dbReference type="InterPro" id="IPR005490">
    <property type="entry name" value="LD_TPept_cat_dom"/>
</dbReference>
<dbReference type="InterPro" id="IPR052905">
    <property type="entry name" value="LD-transpeptidase_YkuD-like"/>
</dbReference>
<name>A0A2T4VYI9_9HYPH</name>
<evidence type="ECO:0000256" key="2">
    <source>
        <dbReference type="ARBA" id="ARBA00005992"/>
    </source>
</evidence>
<keyword evidence="5 7" id="KW-0573">Peptidoglycan synthesis</keyword>
<dbReference type="UniPathway" id="UPA00219"/>
<dbReference type="Gene3D" id="2.40.440.10">
    <property type="entry name" value="L,D-transpeptidase catalytic domain-like"/>
    <property type="match status" value="1"/>
</dbReference>
<dbReference type="InterPro" id="IPR036366">
    <property type="entry name" value="PGBDSf"/>
</dbReference>
<dbReference type="GO" id="GO:0004180">
    <property type="term" value="F:carboxypeptidase activity"/>
    <property type="evidence" value="ECO:0007669"/>
    <property type="project" value="UniProtKB-ARBA"/>
</dbReference>
<dbReference type="EMBL" id="PSQJ01000002">
    <property type="protein sequence ID" value="PTL86838.1"/>
    <property type="molecule type" value="Genomic_DNA"/>
</dbReference>
<dbReference type="CDD" id="cd16913">
    <property type="entry name" value="YkuD_like"/>
    <property type="match status" value="1"/>
</dbReference>
<dbReference type="GO" id="GO:0009252">
    <property type="term" value="P:peptidoglycan biosynthetic process"/>
    <property type="evidence" value="ECO:0007669"/>
    <property type="project" value="UniProtKB-UniPathway"/>
</dbReference>
<dbReference type="InterPro" id="IPR002477">
    <property type="entry name" value="Peptidoglycan-bd-like"/>
</dbReference>
<evidence type="ECO:0000256" key="6">
    <source>
        <dbReference type="ARBA" id="ARBA00023316"/>
    </source>
</evidence>
<evidence type="ECO:0000256" key="1">
    <source>
        <dbReference type="ARBA" id="ARBA00004752"/>
    </source>
</evidence>
<sequence>MFSIASFFIVCPPLYADVLDDVIKDFYHSNSDGRFDTLLSRSDIEIDSDNAIVSNATVANIKKAILFYQSIVDKGGWPQLPYDKSLQLGSTSILVQKLRERLIISHDLDPSKGFSTVFDSYVESAVKYFQVRHGLPPEGIVTESTIRAMNVPADVRLRQLRVNLARILALLKQNMGNRYVIVNIPSATIDAVEGDKVVWSSVAIVGRTDRQTPILHSKINRIVLNPYWVIPRSIIKNDVMSLMRQDPSYLTESNIHLINYEGVEVKPEDVDWHASEAPNLIFRQDPGKINAMASTKIEFYSQSNAYMHDTPEPALFRNPMRFETSGCVRVSNITNLSVWLLKDTPGWSRNNIEKVIQTRKTTPIIVNNPISVHFVYISAWSAKDLVVQFRDDVYGLDNIHKASVPLSISHSIQPQPAD</sequence>
<evidence type="ECO:0000256" key="5">
    <source>
        <dbReference type="ARBA" id="ARBA00022984"/>
    </source>
</evidence>
<evidence type="ECO:0000256" key="4">
    <source>
        <dbReference type="ARBA" id="ARBA00022960"/>
    </source>
</evidence>
<evidence type="ECO:0000259" key="8">
    <source>
        <dbReference type="PROSITE" id="PS52029"/>
    </source>
</evidence>
<dbReference type="PANTHER" id="PTHR41533:SF1">
    <property type="entry name" value="L,D-TRANSPEPTIDASE YCBB-RELATED"/>
    <property type="match status" value="1"/>
</dbReference>
<keyword evidence="6 7" id="KW-0961">Cell wall biogenesis/degradation</keyword>
<keyword evidence="4 7" id="KW-0133">Cell shape</keyword>
<accession>A0A2T4VYI9</accession>
<dbReference type="PANTHER" id="PTHR41533">
    <property type="entry name" value="L,D-TRANSPEPTIDASE HI_1667-RELATED"/>
    <property type="match status" value="1"/>
</dbReference>
<protein>
    <submittedName>
        <fullName evidence="9">Amidase</fullName>
    </submittedName>
</protein>
<proteinExistence type="inferred from homology"/>
<dbReference type="GO" id="GO:0008360">
    <property type="term" value="P:regulation of cell shape"/>
    <property type="evidence" value="ECO:0007669"/>
    <property type="project" value="UniProtKB-UniRule"/>
</dbReference>
<reference evidence="10" key="1">
    <citation type="submission" date="2018-02" db="EMBL/GenBank/DDBJ databases">
        <title>Genome sequence of Candidatus Liberibacter europaeus.</title>
        <authorList>
            <person name="Frampton R.A."/>
            <person name="Thompson S.M."/>
            <person name="David C."/>
            <person name="Addison S.M."/>
            <person name="Smith G.R."/>
        </authorList>
    </citation>
    <scope>NUCLEOTIDE SEQUENCE [LARGE SCALE GENOMIC DNA]</scope>
</reference>
<evidence type="ECO:0000256" key="7">
    <source>
        <dbReference type="PROSITE-ProRule" id="PRU01373"/>
    </source>
</evidence>
<dbReference type="InterPro" id="IPR036365">
    <property type="entry name" value="PGBD-like_sf"/>
</dbReference>
<dbReference type="Pfam" id="PF03734">
    <property type="entry name" value="YkuD"/>
    <property type="match status" value="1"/>
</dbReference>
<organism evidence="9 10">
    <name type="scientific">Candidatus Liberibacter europaeus</name>
    <dbReference type="NCBI Taxonomy" id="744859"/>
    <lineage>
        <taxon>Bacteria</taxon>
        <taxon>Pseudomonadati</taxon>
        <taxon>Pseudomonadota</taxon>
        <taxon>Alphaproteobacteria</taxon>
        <taxon>Hyphomicrobiales</taxon>
        <taxon>Rhizobiaceae</taxon>
        <taxon>Liberibacter</taxon>
    </lineage>
</organism>
<dbReference type="SUPFAM" id="SSF47090">
    <property type="entry name" value="PGBD-like"/>
    <property type="match status" value="1"/>
</dbReference>
<feature type="active site" description="Nucleophile" evidence="7">
    <location>
        <position position="327"/>
    </location>
</feature>
<dbReference type="AlphaFoldDB" id="A0A2T4VYI9"/>
<keyword evidence="3" id="KW-0808">Transferase</keyword>
<dbReference type="PROSITE" id="PS52029">
    <property type="entry name" value="LD_TPASE"/>
    <property type="match status" value="1"/>
</dbReference>
<dbReference type="InterPro" id="IPR038063">
    <property type="entry name" value="Transpep_catalytic_dom"/>
</dbReference>
<comment type="pathway">
    <text evidence="1 7">Cell wall biogenesis; peptidoglycan biosynthesis.</text>
</comment>
<feature type="active site" description="Proton donor/acceptor" evidence="7">
    <location>
        <position position="308"/>
    </location>
</feature>
<comment type="similarity">
    <text evidence="2">Belongs to the YkuD family.</text>
</comment>
<dbReference type="SUPFAM" id="SSF141523">
    <property type="entry name" value="L,D-transpeptidase catalytic domain-like"/>
    <property type="match status" value="1"/>
</dbReference>
<dbReference type="Pfam" id="PF01471">
    <property type="entry name" value="PG_binding_1"/>
    <property type="match status" value="1"/>
</dbReference>
<evidence type="ECO:0000256" key="3">
    <source>
        <dbReference type="ARBA" id="ARBA00022679"/>
    </source>
</evidence>
<feature type="domain" description="L,D-TPase catalytic" evidence="8">
    <location>
        <begin position="178"/>
        <end position="367"/>
    </location>
</feature>
<dbReference type="Gene3D" id="1.10.101.10">
    <property type="entry name" value="PGBD-like superfamily/PGBD"/>
    <property type="match status" value="1"/>
</dbReference>